<dbReference type="InterPro" id="IPR013783">
    <property type="entry name" value="Ig-like_fold"/>
</dbReference>
<evidence type="ECO:0000313" key="1">
    <source>
        <dbReference type="EMBL" id="SVA96185.1"/>
    </source>
</evidence>
<organism evidence="1">
    <name type="scientific">marine metagenome</name>
    <dbReference type="NCBI Taxonomy" id="408172"/>
    <lineage>
        <taxon>unclassified sequences</taxon>
        <taxon>metagenomes</taxon>
        <taxon>ecological metagenomes</taxon>
    </lineage>
</organism>
<dbReference type="EMBL" id="UINC01023798">
    <property type="protein sequence ID" value="SVA96185.1"/>
    <property type="molecule type" value="Genomic_DNA"/>
</dbReference>
<feature type="non-terminal residue" evidence="1">
    <location>
        <position position="571"/>
    </location>
</feature>
<protein>
    <recommendedName>
        <fullName evidence="2">CARDB domain-containing protein</fullName>
    </recommendedName>
</protein>
<reference evidence="1" key="1">
    <citation type="submission" date="2018-05" db="EMBL/GenBank/DDBJ databases">
        <authorList>
            <person name="Lanie J.A."/>
            <person name="Ng W.-L."/>
            <person name="Kazmierczak K.M."/>
            <person name="Andrzejewski T.M."/>
            <person name="Davidsen T.M."/>
            <person name="Wayne K.J."/>
            <person name="Tettelin H."/>
            <person name="Glass J.I."/>
            <person name="Rusch D."/>
            <person name="Podicherti R."/>
            <person name="Tsui H.-C.T."/>
            <person name="Winkler M.E."/>
        </authorList>
    </citation>
    <scope>NUCLEOTIDE SEQUENCE</scope>
</reference>
<proteinExistence type="predicted"/>
<dbReference type="Gene3D" id="2.60.40.10">
    <property type="entry name" value="Immunoglobulins"/>
    <property type="match status" value="2"/>
</dbReference>
<evidence type="ECO:0008006" key="2">
    <source>
        <dbReference type="Google" id="ProtNLM"/>
    </source>
</evidence>
<accession>A0A382A3S7</accession>
<sequence length="571" mass="63659">MDVDYKKKLFASAVTVALIFSSLMLLTGAQAGAEDDLEVSNLYEPAGNPPPRANIPYDFLVGWKNSGDDSYDATVRLFSDCEQDDLADESDTITMGAGEDGSVTLSVTFTEVGDTCYSATIFYESVDYGEFENFVNVEPETGDADLWIEFDMENNQANPGEEVNVMFEYGDEGDVSTLNPVTFMAYFDPLDDDATNSFAPSPVTFDFLSPPHADAPPEPDRMEWQYTVPGDTDEGRYKFTVIIDSEENNTDEDPDLDNNRAEFEMCIGDCTEPDLRVWDNSIDSIRAEPIDPISGNIVTFKYSIENAGEGDAEPPGPFDEEDGELVMYLEVMKCPDSDCSGQTWVFVNQSKSIRTPIGGGEIFTSDGILAINWSTTPDDAGFWNVRVIVDGENVIDETDENNNDLDWFKVYDGYFELKEQRPDLIVNGIDEGQGKVYQNDPRTIQIAVTQSVLGDAFADDTDVFIKIRDPDMSVIDWFKIDDSKTVGFPPDNTLFEYTWTPTKLGVYEFYAWVDKDDTILEWDDTNNQYDSDKYVEVFEKLPDLDVVSVSVAPLNDDGYAMVGVSSNLTAT</sequence>
<gene>
    <name evidence="1" type="ORF">METZ01_LOCUS149039</name>
</gene>
<name>A0A382A3S7_9ZZZZ</name>
<dbReference type="AlphaFoldDB" id="A0A382A3S7"/>